<dbReference type="GO" id="GO:0004527">
    <property type="term" value="F:exonuclease activity"/>
    <property type="evidence" value="ECO:0007669"/>
    <property type="project" value="UniProtKB-KW"/>
</dbReference>
<organism evidence="2 3">
    <name type="scientific">Alicyclobacillus acidoterrestris (strain ATCC 49025 / DSM 3922 / CIP 106132 / NCIMB 13137 / GD3B)</name>
    <dbReference type="NCBI Taxonomy" id="1356854"/>
    <lineage>
        <taxon>Bacteria</taxon>
        <taxon>Bacillati</taxon>
        <taxon>Bacillota</taxon>
        <taxon>Bacilli</taxon>
        <taxon>Bacillales</taxon>
        <taxon>Alicyclobacillaceae</taxon>
        <taxon>Alicyclobacillus</taxon>
    </lineage>
</organism>
<keyword evidence="1" id="KW-0378">Hydrolase</keyword>
<evidence type="ECO:0000313" key="2">
    <source>
        <dbReference type="EMBL" id="UNO48128.1"/>
    </source>
</evidence>
<keyword evidence="2" id="KW-0540">Nuclease</keyword>
<gene>
    <name evidence="2" type="ORF">K1I37_15790</name>
</gene>
<evidence type="ECO:0000313" key="3">
    <source>
        <dbReference type="Proteomes" id="UP000829401"/>
    </source>
</evidence>
<proteinExistence type="predicted"/>
<dbReference type="CDD" id="cd00840">
    <property type="entry name" value="MPP_Mre11_N"/>
    <property type="match status" value="1"/>
</dbReference>
<accession>T0BE57</accession>
<keyword evidence="2" id="KW-0269">Exonuclease</keyword>
<dbReference type="Gene3D" id="3.60.21.10">
    <property type="match status" value="1"/>
</dbReference>
<dbReference type="InterPro" id="IPR050535">
    <property type="entry name" value="DNA_Repair-Maintenance_Comp"/>
</dbReference>
<dbReference type="eggNOG" id="COG0420">
    <property type="taxonomic scope" value="Bacteria"/>
</dbReference>
<protein>
    <submittedName>
        <fullName evidence="2">DNA repair exonuclease</fullName>
    </submittedName>
</protein>
<dbReference type="PANTHER" id="PTHR30337:SF7">
    <property type="entry name" value="PHOSPHOESTERASE"/>
    <property type="match status" value="1"/>
</dbReference>
<dbReference type="EMBL" id="CP080467">
    <property type="protein sequence ID" value="UNO48128.1"/>
    <property type="molecule type" value="Genomic_DNA"/>
</dbReference>
<name>T0BE57_ALIAG</name>
<reference evidence="3" key="1">
    <citation type="journal article" date="2022" name="G3 (Bethesda)">
        <title>Unveiling the complete genome sequence of Alicyclobacillus acidoterrestris DSM 3922T, a taint-producing strain.</title>
        <authorList>
            <person name="Leonardo I.C."/>
            <person name="Barreto Crespo M.T."/>
            <person name="Gaspar F.B."/>
        </authorList>
    </citation>
    <scope>NUCLEOTIDE SEQUENCE [LARGE SCALE GENOMIC DNA]</scope>
    <source>
        <strain evidence="3">DSM 3922</strain>
    </source>
</reference>
<dbReference type="AlphaFoldDB" id="T0BE57"/>
<keyword evidence="3" id="KW-1185">Reference proteome</keyword>
<dbReference type="Pfam" id="PF00149">
    <property type="entry name" value="Metallophos"/>
    <property type="match status" value="1"/>
</dbReference>
<dbReference type="STRING" id="1356854.N007_15470"/>
<dbReference type="InterPro" id="IPR041796">
    <property type="entry name" value="Mre11_N"/>
</dbReference>
<dbReference type="InterPro" id="IPR004843">
    <property type="entry name" value="Calcineurin-like_PHP"/>
</dbReference>
<dbReference type="OrthoDB" id="9773856at2"/>
<accession>A0A9E7CVB9</accession>
<dbReference type="RefSeq" id="WP_021298263.1">
    <property type="nucleotide sequence ID" value="NZ_AURB01000180.1"/>
</dbReference>
<dbReference type="PANTHER" id="PTHR30337">
    <property type="entry name" value="COMPONENT OF ATP-DEPENDENT DSDNA EXONUCLEASE"/>
    <property type="match status" value="1"/>
</dbReference>
<dbReference type="SUPFAM" id="SSF56300">
    <property type="entry name" value="Metallo-dependent phosphatases"/>
    <property type="match status" value="1"/>
</dbReference>
<evidence type="ECO:0000256" key="1">
    <source>
        <dbReference type="ARBA" id="ARBA00022801"/>
    </source>
</evidence>
<dbReference type="InterPro" id="IPR029052">
    <property type="entry name" value="Metallo-depent_PP-like"/>
</dbReference>
<dbReference type="KEGG" id="aaco:K1I37_15790"/>
<dbReference type="Proteomes" id="UP000829401">
    <property type="component" value="Chromosome"/>
</dbReference>
<sequence>MLRILHTADLHVGTPLRVAAEELPEQVAKTLRQAVDTILARLVDYAIDAQVDAVMIVGDLFDGTDPPVSVQYDVYRQFRRLANHGIPVVLTHGNHDPAGAPALFQWPDSVHVLGGQAHGESVCDLMLPLQSYRVQFSGFSYGSRELYGSKVGEFHRLPEADIAIAMYHGQIGGSYGSHAPYAAAPLEEVVRQPGFDAWALGHIHRHRVLRERGPFVGYPGAPQGRDVSEMGPHGAILLTWDDRLHLTHTFLPFSTVEWQRVDVDVSDSTTIDDVWAAVAAELKGDTVLRLVHLCLSGRSFLHNSLNLPEAKAIFQHAADDESLAVWIHRYTSAVEPDVDFGVWETSDSYVGQLLQLLRQAELEPEAVFALLADGGWKERECALVAEALKQDPEGVMQRVRQILLSHMHPEKGDLELVEWRGMHAAAGSVD</sequence>